<name>A0A6G7XJU7_9MICO</name>
<dbReference type="InterPro" id="IPR025338">
    <property type="entry name" value="DUF4244"/>
</dbReference>
<organism evidence="2 3">
    <name type="scientific">Leucobacter viscericola</name>
    <dbReference type="NCBI Taxonomy" id="2714935"/>
    <lineage>
        <taxon>Bacteria</taxon>
        <taxon>Bacillati</taxon>
        <taxon>Actinomycetota</taxon>
        <taxon>Actinomycetes</taxon>
        <taxon>Micrococcales</taxon>
        <taxon>Microbacteriaceae</taxon>
        <taxon>Leucobacter</taxon>
    </lineage>
</organism>
<evidence type="ECO:0000313" key="2">
    <source>
        <dbReference type="EMBL" id="QIK64870.1"/>
    </source>
</evidence>
<evidence type="ECO:0000313" key="3">
    <source>
        <dbReference type="Proteomes" id="UP000502677"/>
    </source>
</evidence>
<evidence type="ECO:0000256" key="1">
    <source>
        <dbReference type="SAM" id="Phobius"/>
    </source>
</evidence>
<gene>
    <name evidence="2" type="ORF">G7068_12690</name>
</gene>
<feature type="transmembrane region" description="Helical" evidence="1">
    <location>
        <begin position="12"/>
        <end position="30"/>
    </location>
</feature>
<reference evidence="2 3" key="1">
    <citation type="submission" date="2020-03" db="EMBL/GenBank/DDBJ databases">
        <title>Leucobacter sp. nov., isolated from beetles.</title>
        <authorList>
            <person name="Hyun D.-W."/>
            <person name="Bae J.-W."/>
        </authorList>
    </citation>
    <scope>NUCLEOTIDE SEQUENCE [LARGE SCALE GENOMIC DNA]</scope>
    <source>
        <strain evidence="2 3">HDW9C</strain>
    </source>
</reference>
<dbReference type="Pfam" id="PF14029">
    <property type="entry name" value="DUF4244"/>
    <property type="match status" value="1"/>
</dbReference>
<dbReference type="EMBL" id="CP049863">
    <property type="protein sequence ID" value="QIK64870.1"/>
    <property type="molecule type" value="Genomic_DNA"/>
</dbReference>
<keyword evidence="1" id="KW-1133">Transmembrane helix</keyword>
<accession>A0A6G7XJU7</accession>
<sequence>MQNEEGAVTAEYAIVIVAAVAFAGILVAIMRSDTIRTMLVGLIENALGTGG</sequence>
<keyword evidence="1" id="KW-0812">Transmembrane</keyword>
<keyword evidence="1" id="KW-0472">Membrane</keyword>
<dbReference type="KEGG" id="lvi:G7068_12690"/>
<dbReference type="AlphaFoldDB" id="A0A6G7XJU7"/>
<dbReference type="Proteomes" id="UP000502677">
    <property type="component" value="Chromosome"/>
</dbReference>
<protein>
    <submittedName>
        <fullName evidence="2">DUF4244 domain-containing protein</fullName>
    </submittedName>
</protein>
<keyword evidence="3" id="KW-1185">Reference proteome</keyword>
<proteinExistence type="predicted"/>